<feature type="domain" description="Tip attachment protein J central straight fiber" evidence="1">
    <location>
        <begin position="206"/>
        <end position="339"/>
    </location>
</feature>
<name>A0A6M8UCE0_9GAMM</name>
<dbReference type="RefSeq" id="WP_173634348.1">
    <property type="nucleotide sequence ID" value="NZ_CP054212.1"/>
</dbReference>
<dbReference type="AlphaFoldDB" id="A0A6M8UCE0"/>
<reference evidence="2 3" key="1">
    <citation type="submission" date="2020-06" db="EMBL/GenBank/DDBJ databases">
        <title>Genome sequence of Paramixta manurensis strain PD-1.</title>
        <authorList>
            <person name="Lee C.W."/>
            <person name="Kim J."/>
        </authorList>
    </citation>
    <scope>NUCLEOTIDE SEQUENCE [LARGE SCALE GENOMIC DNA]</scope>
    <source>
        <strain evidence="2 3">PD-1</strain>
    </source>
</reference>
<sequence>MSSKNKKTFRAGRDQAAVAENIEILTGQRGNGLDRAITLRDLGNLKLADLRQGAGGVYQPIPGGGNDMDDPGAPPQMPTQPQNFQVNGGFAAVLLEWDMPTYRGHSLTEIYRNPEDNLANAVLVATSAATVYGDPVDPGFVGYYWIRFVNTAGVPGPYNAAAGTLAKTNPDVDAIVDLINNEINDSPLIGELGGKVDDNAAAIVETNQKVQQIDTKGGQAFQAMWDAKASASGISAGIGIVAGKDASGNPISQVAISANQFFVFDPNNPTNTGAYLSPFAIEGNKTVITEAAIQQATIKILNAQTIIADQVKAGISISSPTITSANLRNGPFTVDPNGNLKIGAAFSVDANGNLQITNRFRVDNNGNVTIRNSTSNLGLVWDGARIIVYDESASPCAVMGKKL</sequence>
<gene>
    <name evidence="2" type="ORF">PMPD1_2457</name>
</gene>
<dbReference type="InterPro" id="IPR015406">
    <property type="entry name" value="GpJ_CSF"/>
</dbReference>
<keyword evidence="3" id="KW-1185">Reference proteome</keyword>
<evidence type="ECO:0000313" key="2">
    <source>
        <dbReference type="EMBL" id="QKJ87399.1"/>
    </source>
</evidence>
<protein>
    <submittedName>
        <fullName evidence="2">DUF1983 domain-containing protein</fullName>
    </submittedName>
</protein>
<evidence type="ECO:0000259" key="1">
    <source>
        <dbReference type="Pfam" id="PF09327"/>
    </source>
</evidence>
<dbReference type="KEGG" id="pmak:PMPD1_2457"/>
<accession>A0A6M8UCE0</accession>
<organism evidence="2 3">
    <name type="scientific">Paramixta manurensis</name>
    <dbReference type="NCBI Taxonomy" id="2740817"/>
    <lineage>
        <taxon>Bacteria</taxon>
        <taxon>Pseudomonadati</taxon>
        <taxon>Pseudomonadota</taxon>
        <taxon>Gammaproteobacteria</taxon>
        <taxon>Enterobacterales</taxon>
        <taxon>Erwiniaceae</taxon>
        <taxon>Paramixta</taxon>
    </lineage>
</organism>
<dbReference type="Proteomes" id="UP000505325">
    <property type="component" value="Chromosome"/>
</dbReference>
<dbReference type="EMBL" id="CP054212">
    <property type="protein sequence ID" value="QKJ87399.1"/>
    <property type="molecule type" value="Genomic_DNA"/>
</dbReference>
<evidence type="ECO:0000313" key="3">
    <source>
        <dbReference type="Proteomes" id="UP000505325"/>
    </source>
</evidence>
<dbReference type="Pfam" id="PF09327">
    <property type="entry name" value="Phage_Tail_Tip"/>
    <property type="match status" value="1"/>
</dbReference>
<proteinExistence type="predicted"/>